<organism evidence="9 10">
    <name type="scientific">Actinotalea lenta</name>
    <dbReference type="NCBI Taxonomy" id="3064654"/>
    <lineage>
        <taxon>Bacteria</taxon>
        <taxon>Bacillati</taxon>
        <taxon>Actinomycetota</taxon>
        <taxon>Actinomycetes</taxon>
        <taxon>Micrococcales</taxon>
        <taxon>Cellulomonadaceae</taxon>
        <taxon>Actinotalea</taxon>
    </lineage>
</organism>
<gene>
    <name evidence="8" type="primary">atpH</name>
    <name evidence="9" type="ORF">Q6348_13810</name>
</gene>
<dbReference type="HAMAP" id="MF_01416">
    <property type="entry name" value="ATP_synth_delta_bact"/>
    <property type="match status" value="1"/>
</dbReference>
<sequence>MRGTSAASLEAVQEGFEPVLRSAEQQAAVLGAQLFAVVDALIASASLRRAMSDPARSGEDKAGLVRSLLGAADERTADVVAELARRRWSDDEDLVDAVEELAADAVLASAQDAGRLEVVEDELFRFERLLVSEREVRRALVDQGAPAESRAQLARSLLDGKVEPTTVQLVARAAFCPRGRTMVRMLRRLIRLAARRRQMLVASVTAATALSDAQRSRLAELLQRSYGSKVHLTVAVDPQVIGGLRIQVGSQVVDSTVLSRLDDVRRRLAG</sequence>
<comment type="caution">
    <text evidence="9">The sequence shown here is derived from an EMBL/GenBank/DDBJ whole genome shotgun (WGS) entry which is preliminary data.</text>
</comment>
<keyword evidence="7 8" id="KW-0066">ATP synthesis</keyword>
<protein>
    <recommendedName>
        <fullName evidence="8">ATP synthase subunit delta</fullName>
    </recommendedName>
    <alternativeName>
        <fullName evidence="8">ATP synthase F(1) sector subunit delta</fullName>
    </alternativeName>
    <alternativeName>
        <fullName evidence="8">F-type ATPase subunit delta</fullName>
        <shortName evidence="8">F-ATPase subunit delta</shortName>
    </alternativeName>
</protein>
<dbReference type="PROSITE" id="PS00389">
    <property type="entry name" value="ATPASE_DELTA"/>
    <property type="match status" value="1"/>
</dbReference>
<dbReference type="EMBL" id="JAUQYP010000001">
    <property type="protein sequence ID" value="MDO8108272.1"/>
    <property type="molecule type" value="Genomic_DNA"/>
</dbReference>
<comment type="function">
    <text evidence="8">This protein is part of the stalk that links CF(0) to CF(1). It either transmits conformational changes from CF(0) to CF(1) or is implicated in proton conduction.</text>
</comment>
<keyword evidence="3 8" id="KW-0375">Hydrogen ion transport</keyword>
<dbReference type="Proteomes" id="UP001232536">
    <property type="component" value="Unassembled WGS sequence"/>
</dbReference>
<evidence type="ECO:0000256" key="7">
    <source>
        <dbReference type="ARBA" id="ARBA00023310"/>
    </source>
</evidence>
<comment type="subcellular location">
    <subcellularLocation>
        <location evidence="8">Cell membrane</location>
        <topology evidence="8">Peripheral membrane protein</topology>
    </subcellularLocation>
    <subcellularLocation>
        <location evidence="1">Membrane</location>
    </subcellularLocation>
</comment>
<evidence type="ECO:0000256" key="2">
    <source>
        <dbReference type="ARBA" id="ARBA00022448"/>
    </source>
</evidence>
<proteinExistence type="inferred from homology"/>
<evidence type="ECO:0000256" key="4">
    <source>
        <dbReference type="ARBA" id="ARBA00023065"/>
    </source>
</evidence>
<name>A0ABT9DBL4_9CELL</name>
<dbReference type="NCBIfam" id="NF009967">
    <property type="entry name" value="PRK13430.1"/>
    <property type="match status" value="1"/>
</dbReference>
<dbReference type="NCBIfam" id="TIGR01145">
    <property type="entry name" value="ATP_synt_delta"/>
    <property type="match status" value="1"/>
</dbReference>
<evidence type="ECO:0000256" key="6">
    <source>
        <dbReference type="ARBA" id="ARBA00023196"/>
    </source>
</evidence>
<keyword evidence="5 8" id="KW-0472">Membrane</keyword>
<dbReference type="InterPro" id="IPR020781">
    <property type="entry name" value="ATPase_OSCP/d_CS"/>
</dbReference>
<dbReference type="PRINTS" id="PR00125">
    <property type="entry name" value="ATPASEDELTA"/>
</dbReference>
<evidence type="ECO:0000256" key="3">
    <source>
        <dbReference type="ARBA" id="ARBA00022781"/>
    </source>
</evidence>
<keyword evidence="2 8" id="KW-0813">Transport</keyword>
<dbReference type="Pfam" id="PF00213">
    <property type="entry name" value="OSCP"/>
    <property type="match status" value="1"/>
</dbReference>
<keyword evidence="8" id="KW-1003">Cell membrane</keyword>
<keyword evidence="4 8" id="KW-0406">Ion transport</keyword>
<dbReference type="PANTHER" id="PTHR11910">
    <property type="entry name" value="ATP SYNTHASE DELTA CHAIN"/>
    <property type="match status" value="1"/>
</dbReference>
<evidence type="ECO:0000313" key="9">
    <source>
        <dbReference type="EMBL" id="MDO8108272.1"/>
    </source>
</evidence>
<evidence type="ECO:0000256" key="5">
    <source>
        <dbReference type="ARBA" id="ARBA00023136"/>
    </source>
</evidence>
<reference evidence="9 10" key="1">
    <citation type="submission" date="2023-07" db="EMBL/GenBank/DDBJ databases">
        <title>Description of novel actinomycetes strains, isolated from tidal flat sediment.</title>
        <authorList>
            <person name="Lu C."/>
        </authorList>
    </citation>
    <scope>NUCLEOTIDE SEQUENCE [LARGE SCALE GENOMIC DNA]</scope>
    <source>
        <strain evidence="9 10">SYSU T00b441</strain>
    </source>
</reference>
<evidence type="ECO:0000256" key="8">
    <source>
        <dbReference type="HAMAP-Rule" id="MF_01416"/>
    </source>
</evidence>
<evidence type="ECO:0000256" key="1">
    <source>
        <dbReference type="ARBA" id="ARBA00004370"/>
    </source>
</evidence>
<dbReference type="InterPro" id="IPR000711">
    <property type="entry name" value="ATPase_OSCP/dsu"/>
</dbReference>
<keyword evidence="10" id="KW-1185">Reference proteome</keyword>
<dbReference type="RefSeq" id="WP_304601854.1">
    <property type="nucleotide sequence ID" value="NZ_JAUQYO010000001.1"/>
</dbReference>
<accession>A0ABT9DBL4</accession>
<evidence type="ECO:0000313" key="10">
    <source>
        <dbReference type="Proteomes" id="UP001232536"/>
    </source>
</evidence>
<keyword evidence="6 8" id="KW-0139">CF(1)</keyword>
<comment type="function">
    <text evidence="8">F(1)F(0) ATP synthase produces ATP from ADP in the presence of a proton or sodium gradient. F-type ATPases consist of two structural domains, F(1) containing the extramembraneous catalytic core and F(0) containing the membrane proton channel, linked together by a central stalk and a peripheral stalk. During catalysis, ATP synthesis in the catalytic domain of F(1) is coupled via a rotary mechanism of the central stalk subunits to proton translocation.</text>
</comment>
<comment type="similarity">
    <text evidence="8">Belongs to the ATPase delta chain family.</text>
</comment>